<keyword evidence="3" id="KW-1185">Reference proteome</keyword>
<dbReference type="Gene3D" id="2.30.30.110">
    <property type="match status" value="1"/>
</dbReference>
<dbReference type="RefSeq" id="WP_377975602.1">
    <property type="nucleotide sequence ID" value="NZ_JBBKYA010000002.1"/>
</dbReference>
<evidence type="ECO:0000256" key="1">
    <source>
        <dbReference type="PIRNR" id="PIRNR033490"/>
    </source>
</evidence>
<evidence type="ECO:0000313" key="3">
    <source>
        <dbReference type="Proteomes" id="UP001598114"/>
    </source>
</evidence>
<dbReference type="PANTHER" id="PTHR33988">
    <property type="entry name" value="ENDORIBONUCLEASE MAZF-RELATED"/>
    <property type="match status" value="1"/>
</dbReference>
<dbReference type="Proteomes" id="UP001598114">
    <property type="component" value="Unassembled WGS sequence"/>
</dbReference>
<dbReference type="SUPFAM" id="SSF50118">
    <property type="entry name" value="Cell growth inhibitor/plasmid maintenance toxic component"/>
    <property type="match status" value="1"/>
</dbReference>
<gene>
    <name evidence="2" type="ORF">SKC38_04880</name>
</gene>
<keyword evidence="1" id="KW-0540">Nuclease</keyword>
<comment type="similarity">
    <text evidence="1">Belongs to the PemK/MazF family.</text>
</comment>
<dbReference type="InterPro" id="IPR003477">
    <property type="entry name" value="PemK-like"/>
</dbReference>
<organism evidence="2 3">
    <name type="scientific">Aquirufa echingensis</name>
    <dbReference type="NCBI Taxonomy" id="3096516"/>
    <lineage>
        <taxon>Bacteria</taxon>
        <taxon>Pseudomonadati</taxon>
        <taxon>Bacteroidota</taxon>
        <taxon>Cytophagia</taxon>
        <taxon>Cytophagales</taxon>
        <taxon>Flectobacillaceae</taxon>
        <taxon>Aquirufa</taxon>
    </lineage>
</organism>
<dbReference type="PIRSF" id="PIRSF033490">
    <property type="entry name" value="MazF"/>
    <property type="match status" value="1"/>
</dbReference>
<dbReference type="EMBL" id="JBBKYA010000002">
    <property type="protein sequence ID" value="MFD3275561.1"/>
    <property type="molecule type" value="Genomic_DNA"/>
</dbReference>
<comment type="function">
    <text evidence="1">Toxic component of a type II toxin-antitoxin (TA) system.</text>
</comment>
<reference evidence="2 3" key="1">
    <citation type="submission" date="2024-03" db="EMBL/GenBank/DDBJ databases">
        <title>Aquirufa genome sequencing.</title>
        <authorList>
            <person name="Pitt A."/>
            <person name="Hahn M.W."/>
        </authorList>
    </citation>
    <scope>NUCLEOTIDE SEQUENCE [LARGE SCALE GENOMIC DNA]</scope>
    <source>
        <strain evidence="2 3">PLAD-142S6K</strain>
    </source>
</reference>
<sequence length="111" mass="12701">MEIKQFDIWLANLNPSKGTEAGKTRPVIIVQTDLLNTMHLSTLICPVTTNVQPKLEYLRVHLTKGQLDELSDVLVDQVRAIDNTRLIKRLGRLTQNQQVKLKTNLRIMLDL</sequence>
<dbReference type="Pfam" id="PF02452">
    <property type="entry name" value="PemK_toxin"/>
    <property type="match status" value="1"/>
</dbReference>
<accession>A0ABW6D193</accession>
<dbReference type="GO" id="GO:0016787">
    <property type="term" value="F:hydrolase activity"/>
    <property type="evidence" value="ECO:0007669"/>
    <property type="project" value="UniProtKB-KW"/>
</dbReference>
<keyword evidence="1 2" id="KW-0378">Hydrolase</keyword>
<keyword evidence="1" id="KW-0255">Endonuclease</keyword>
<protein>
    <recommendedName>
        <fullName evidence="1">mRNA interferase</fullName>
        <ecNumber evidence="1">3.1.-.-</ecNumber>
    </recommendedName>
</protein>
<dbReference type="InterPro" id="IPR011067">
    <property type="entry name" value="Plasmid_toxin/cell-grow_inhib"/>
</dbReference>
<name>A0ABW6D193_9BACT</name>
<comment type="caution">
    <text evidence="2">The sequence shown here is derived from an EMBL/GenBank/DDBJ whole genome shotgun (WGS) entry which is preliminary data.</text>
</comment>
<evidence type="ECO:0000313" key="2">
    <source>
        <dbReference type="EMBL" id="MFD3275561.1"/>
    </source>
</evidence>
<dbReference type="PANTHER" id="PTHR33988:SF2">
    <property type="entry name" value="ENDORIBONUCLEASE MAZF"/>
    <property type="match status" value="1"/>
</dbReference>
<dbReference type="EC" id="3.1.-.-" evidence="1"/>
<proteinExistence type="inferred from homology"/>